<dbReference type="InterPro" id="IPR018819">
    <property type="entry name" value="Nur1/Mug154"/>
</dbReference>
<dbReference type="OrthoDB" id="3363151at2759"/>
<evidence type="ECO:0000256" key="4">
    <source>
        <dbReference type="ARBA" id="ARBA00023136"/>
    </source>
</evidence>
<evidence type="ECO:0000256" key="3">
    <source>
        <dbReference type="ARBA" id="ARBA00022989"/>
    </source>
</evidence>
<dbReference type="InParanoid" id="A0A0C2X604"/>
<dbReference type="AlphaFoldDB" id="A0A0C2X604"/>
<proteinExistence type="predicted"/>
<feature type="transmembrane region" description="Helical" evidence="6">
    <location>
        <begin position="165"/>
        <end position="185"/>
    </location>
</feature>
<evidence type="ECO:0000256" key="5">
    <source>
        <dbReference type="SAM" id="MobiDB-lite"/>
    </source>
</evidence>
<sequence length="365" mass="41584">MAFRRLAQENYGSPDSPVPPTTPRNRPSIVSAYRSPASTASISSSIPFDWEAARSRRPPPYGSPLQNKPRRSMAFQTPGAQPRKAVIRKKGLVDRITSIPSTIAFEIAIFPHNVPLPSPKTCANIVGGVMHLLHFCVRLSHINRTSDSELGWEDMYQEEKAWFDWTLPVSCLLIASALVNAIYLLSRTKTYHFHRQSDPLSSPNAKFVSTKLDLEPEPPVPLKRRALSGAWRAFAFFWRFLLGWKQPTSYGTESGKTTRVQELQMWDPSEFELTLFSVYSPIHPLLWMATNTSNWILMFIIMFLVSFQLNTTIRAFTILVKDKAIVAAETFHEYNSGYVYPRLHPIRKDVAVMTHQAEMVNVWED</sequence>
<dbReference type="EMBL" id="KN818225">
    <property type="protein sequence ID" value="KIL69757.1"/>
    <property type="molecule type" value="Genomic_DNA"/>
</dbReference>
<protein>
    <recommendedName>
        <fullName evidence="9">Nuclear rim protein 1</fullName>
    </recommendedName>
</protein>
<evidence type="ECO:0000313" key="7">
    <source>
        <dbReference type="EMBL" id="KIL69757.1"/>
    </source>
</evidence>
<dbReference type="GO" id="GO:0043007">
    <property type="term" value="P:maintenance of rDNA"/>
    <property type="evidence" value="ECO:0007669"/>
    <property type="project" value="TreeGrafter"/>
</dbReference>
<keyword evidence="3 6" id="KW-1133">Transmembrane helix</keyword>
<keyword evidence="8" id="KW-1185">Reference proteome</keyword>
<gene>
    <name evidence="7" type="ORF">M378DRAFT_68937</name>
</gene>
<organism evidence="7 8">
    <name type="scientific">Amanita muscaria (strain Koide BX008)</name>
    <dbReference type="NCBI Taxonomy" id="946122"/>
    <lineage>
        <taxon>Eukaryota</taxon>
        <taxon>Fungi</taxon>
        <taxon>Dikarya</taxon>
        <taxon>Basidiomycota</taxon>
        <taxon>Agaricomycotina</taxon>
        <taxon>Agaricomycetes</taxon>
        <taxon>Agaricomycetidae</taxon>
        <taxon>Agaricales</taxon>
        <taxon>Pluteineae</taxon>
        <taxon>Amanitaceae</taxon>
        <taxon>Amanita</taxon>
    </lineage>
</organism>
<evidence type="ECO:0000256" key="2">
    <source>
        <dbReference type="ARBA" id="ARBA00022692"/>
    </source>
</evidence>
<dbReference type="GO" id="GO:0012505">
    <property type="term" value="C:endomembrane system"/>
    <property type="evidence" value="ECO:0007669"/>
    <property type="project" value="UniProtKB-SubCell"/>
</dbReference>
<evidence type="ECO:0000256" key="6">
    <source>
        <dbReference type="SAM" id="Phobius"/>
    </source>
</evidence>
<accession>A0A0C2X604</accession>
<name>A0A0C2X604_AMAMK</name>
<keyword evidence="2 6" id="KW-0812">Transmembrane</keyword>
<feature type="region of interest" description="Disordered" evidence="5">
    <location>
        <begin position="1"/>
        <end position="41"/>
    </location>
</feature>
<comment type="subcellular location">
    <subcellularLocation>
        <location evidence="1">Endomembrane system</location>
        <topology evidence="1">Multi-pass membrane protein</topology>
    </subcellularLocation>
</comment>
<dbReference type="PANTHER" id="PTHR28293:SF1">
    <property type="entry name" value="NUCLEAR RIM PROTEIN 1"/>
    <property type="match status" value="1"/>
</dbReference>
<dbReference type="PANTHER" id="PTHR28293">
    <property type="entry name" value="NUCLEAR RIM PROTEIN 1"/>
    <property type="match status" value="1"/>
</dbReference>
<evidence type="ECO:0000313" key="8">
    <source>
        <dbReference type="Proteomes" id="UP000054549"/>
    </source>
</evidence>
<reference evidence="7 8" key="1">
    <citation type="submission" date="2014-04" db="EMBL/GenBank/DDBJ databases">
        <title>Evolutionary Origins and Diversification of the Mycorrhizal Mutualists.</title>
        <authorList>
            <consortium name="DOE Joint Genome Institute"/>
            <consortium name="Mycorrhizal Genomics Consortium"/>
            <person name="Kohler A."/>
            <person name="Kuo A."/>
            <person name="Nagy L.G."/>
            <person name="Floudas D."/>
            <person name="Copeland A."/>
            <person name="Barry K.W."/>
            <person name="Cichocki N."/>
            <person name="Veneault-Fourrey C."/>
            <person name="LaButti K."/>
            <person name="Lindquist E.A."/>
            <person name="Lipzen A."/>
            <person name="Lundell T."/>
            <person name="Morin E."/>
            <person name="Murat C."/>
            <person name="Riley R."/>
            <person name="Ohm R."/>
            <person name="Sun H."/>
            <person name="Tunlid A."/>
            <person name="Henrissat B."/>
            <person name="Grigoriev I.V."/>
            <person name="Hibbett D.S."/>
            <person name="Martin F."/>
        </authorList>
    </citation>
    <scope>NUCLEOTIDE SEQUENCE [LARGE SCALE GENOMIC DNA]</scope>
    <source>
        <strain evidence="7 8">Koide BX008</strain>
    </source>
</reference>
<evidence type="ECO:0000256" key="1">
    <source>
        <dbReference type="ARBA" id="ARBA00004127"/>
    </source>
</evidence>
<dbReference type="Pfam" id="PF10332">
    <property type="entry name" value="DUF2418"/>
    <property type="match status" value="1"/>
</dbReference>
<feature type="region of interest" description="Disordered" evidence="5">
    <location>
        <begin position="53"/>
        <end position="80"/>
    </location>
</feature>
<keyword evidence="4 6" id="KW-0472">Membrane</keyword>
<dbReference type="Proteomes" id="UP000054549">
    <property type="component" value="Unassembled WGS sequence"/>
</dbReference>
<evidence type="ECO:0008006" key="9">
    <source>
        <dbReference type="Google" id="ProtNLM"/>
    </source>
</evidence>
<feature type="transmembrane region" description="Helical" evidence="6">
    <location>
        <begin position="295"/>
        <end position="313"/>
    </location>
</feature>
<dbReference type="STRING" id="946122.A0A0C2X604"/>
<dbReference type="HOGENOM" id="CLU_062849_0_0_1"/>
<dbReference type="GO" id="GO:0007096">
    <property type="term" value="P:regulation of exit from mitosis"/>
    <property type="evidence" value="ECO:0007669"/>
    <property type="project" value="TreeGrafter"/>
</dbReference>